<dbReference type="AlphaFoldDB" id="A0A5C8PDC4"/>
<keyword evidence="2" id="KW-1185">Reference proteome</keyword>
<reference evidence="1 2" key="1">
    <citation type="submission" date="2019-06" db="EMBL/GenBank/DDBJ databases">
        <title>New taxonomy in bacterial strain CC-CFT640, isolated from vineyard.</title>
        <authorList>
            <person name="Lin S.-Y."/>
            <person name="Tsai C.-F."/>
            <person name="Young C.-C."/>
        </authorList>
    </citation>
    <scope>NUCLEOTIDE SEQUENCE [LARGE SCALE GENOMIC DNA]</scope>
    <source>
        <strain evidence="1 2">CC-CFT640</strain>
    </source>
</reference>
<dbReference type="InterPro" id="IPR031485">
    <property type="entry name" value="CBP_BcsS"/>
</dbReference>
<dbReference type="Proteomes" id="UP000321638">
    <property type="component" value="Unassembled WGS sequence"/>
</dbReference>
<evidence type="ECO:0008006" key="3">
    <source>
        <dbReference type="Google" id="ProtNLM"/>
    </source>
</evidence>
<dbReference type="Pfam" id="PF17036">
    <property type="entry name" value="CBP_BcsS"/>
    <property type="match status" value="1"/>
</dbReference>
<evidence type="ECO:0000313" key="2">
    <source>
        <dbReference type="Proteomes" id="UP000321638"/>
    </source>
</evidence>
<organism evidence="1 2">
    <name type="scientific">Vineibacter terrae</name>
    <dbReference type="NCBI Taxonomy" id="2586908"/>
    <lineage>
        <taxon>Bacteria</taxon>
        <taxon>Pseudomonadati</taxon>
        <taxon>Pseudomonadota</taxon>
        <taxon>Alphaproteobacteria</taxon>
        <taxon>Hyphomicrobiales</taxon>
        <taxon>Vineibacter</taxon>
    </lineage>
</organism>
<dbReference type="OrthoDB" id="9806592at2"/>
<accession>A0A5C8PDC4</accession>
<protein>
    <recommendedName>
        <fullName evidence="3">Cellulose biosynthesis protein BcsS</fullName>
    </recommendedName>
</protein>
<name>A0A5C8PDC4_9HYPH</name>
<dbReference type="EMBL" id="VDUZ01000039">
    <property type="protein sequence ID" value="TXL71792.1"/>
    <property type="molecule type" value="Genomic_DNA"/>
</dbReference>
<comment type="caution">
    <text evidence="1">The sequence shown here is derived from an EMBL/GenBank/DDBJ whole genome shotgun (WGS) entry which is preliminary data.</text>
</comment>
<proteinExistence type="predicted"/>
<gene>
    <name evidence="1" type="ORF">FHP25_28400</name>
</gene>
<evidence type="ECO:0000313" key="1">
    <source>
        <dbReference type="EMBL" id="TXL71792.1"/>
    </source>
</evidence>
<sequence length="218" mass="23969">MGSSARAEGQSIGLSGFDYASTGYYAFVGWLKPLEGKFDTHNWVLRLWLDRLVYEVDDGSKTVRAHTWGGAVGLTRFFPVGTARVGLGAGFEAREKEYSRPTTLHDDGFKLRPRLELNYNQPLGGPVRLNVIGSTLIPHFDSYGRAQLLYKTNVLDTEIGLSTSGVAGEDYSSWRVGFAFDSMRISETLRLAGGAGVQRREGKTEAYGVITLVVLFGF</sequence>